<dbReference type="Pfam" id="PF13640">
    <property type="entry name" value="2OG-FeII_Oxy_3"/>
    <property type="match status" value="1"/>
</dbReference>
<evidence type="ECO:0000256" key="3">
    <source>
        <dbReference type="ARBA" id="ARBA00022824"/>
    </source>
</evidence>
<evidence type="ECO:0000256" key="8">
    <source>
        <dbReference type="ARBA" id="ARBA00023180"/>
    </source>
</evidence>
<feature type="domain" description="Fe2OG dioxygenase" evidence="9">
    <location>
        <begin position="303"/>
        <end position="412"/>
    </location>
</feature>
<dbReference type="PANTHER" id="PTHR10869">
    <property type="entry name" value="PROLYL 4-HYDROXYLASE ALPHA SUBUNIT"/>
    <property type="match status" value="1"/>
</dbReference>
<evidence type="ECO:0000313" key="11">
    <source>
        <dbReference type="Proteomes" id="UP001596116"/>
    </source>
</evidence>
<keyword evidence="3" id="KW-0256">Endoplasmic reticulum</keyword>
<keyword evidence="2" id="KW-0479">Metal-binding</keyword>
<evidence type="ECO:0000313" key="10">
    <source>
        <dbReference type="EMBL" id="MFC6034717.1"/>
    </source>
</evidence>
<dbReference type="InterPro" id="IPR006597">
    <property type="entry name" value="Sel1-like"/>
</dbReference>
<dbReference type="SMART" id="SM00671">
    <property type="entry name" value="SEL1"/>
    <property type="match status" value="2"/>
</dbReference>
<evidence type="ECO:0000256" key="2">
    <source>
        <dbReference type="ARBA" id="ARBA00022723"/>
    </source>
</evidence>
<keyword evidence="8" id="KW-0325">Glycoprotein</keyword>
<comment type="caution">
    <text evidence="10">The sequence shown here is derived from an EMBL/GenBank/DDBJ whole genome shotgun (WGS) entry which is preliminary data.</text>
</comment>
<gene>
    <name evidence="10" type="ORF">ACFMB1_04130</name>
</gene>
<organism evidence="10 11">
    <name type="scientific">Hyphococcus aureus</name>
    <dbReference type="NCBI Taxonomy" id="2666033"/>
    <lineage>
        <taxon>Bacteria</taxon>
        <taxon>Pseudomonadati</taxon>
        <taxon>Pseudomonadota</taxon>
        <taxon>Alphaproteobacteria</taxon>
        <taxon>Parvularculales</taxon>
        <taxon>Parvularculaceae</taxon>
        <taxon>Hyphococcus</taxon>
    </lineage>
</organism>
<dbReference type="RefSeq" id="WP_379879942.1">
    <property type="nucleotide sequence ID" value="NZ_JBHPON010000001.1"/>
</dbReference>
<evidence type="ECO:0000256" key="6">
    <source>
        <dbReference type="ARBA" id="ARBA00023002"/>
    </source>
</evidence>
<name>A0ABW1KXG3_9PROT</name>
<dbReference type="InterPro" id="IPR011990">
    <property type="entry name" value="TPR-like_helical_dom_sf"/>
</dbReference>
<reference evidence="10 11" key="1">
    <citation type="submission" date="2024-09" db="EMBL/GenBank/DDBJ databases">
        <authorList>
            <person name="Zhang Z.-H."/>
        </authorList>
    </citation>
    <scope>NUCLEOTIDE SEQUENCE [LARGE SCALE GENOMIC DNA]</scope>
    <source>
        <strain evidence="10 11">HHTR114</strain>
    </source>
</reference>
<dbReference type="InterPro" id="IPR045054">
    <property type="entry name" value="P4HA-like"/>
</dbReference>
<evidence type="ECO:0000256" key="4">
    <source>
        <dbReference type="ARBA" id="ARBA00022896"/>
    </source>
</evidence>
<dbReference type="Proteomes" id="UP001596116">
    <property type="component" value="Unassembled WGS sequence"/>
</dbReference>
<evidence type="ECO:0000259" key="9">
    <source>
        <dbReference type="PROSITE" id="PS51471"/>
    </source>
</evidence>
<evidence type="ECO:0000256" key="5">
    <source>
        <dbReference type="ARBA" id="ARBA00022964"/>
    </source>
</evidence>
<comment type="cofactor">
    <cofactor evidence="1">
        <name>L-ascorbate</name>
        <dbReference type="ChEBI" id="CHEBI:38290"/>
    </cofactor>
</comment>
<accession>A0ABW1KXG3</accession>
<dbReference type="Gene3D" id="2.60.120.620">
    <property type="entry name" value="q2cbj1_9rhob like domain"/>
    <property type="match status" value="1"/>
</dbReference>
<keyword evidence="6" id="KW-0560">Oxidoreductase</keyword>
<dbReference type="SUPFAM" id="SSF81901">
    <property type="entry name" value="HCP-like"/>
    <property type="match status" value="1"/>
</dbReference>
<protein>
    <submittedName>
        <fullName evidence="10">2OG-Fe(II) oxygenase</fullName>
    </submittedName>
</protein>
<keyword evidence="5" id="KW-0223">Dioxygenase</keyword>
<dbReference type="EMBL" id="JBHPON010000001">
    <property type="protein sequence ID" value="MFC6034717.1"/>
    <property type="molecule type" value="Genomic_DNA"/>
</dbReference>
<proteinExistence type="predicted"/>
<dbReference type="InterPro" id="IPR044862">
    <property type="entry name" value="Pro_4_hyd_alph_FE2OG_OXY"/>
</dbReference>
<dbReference type="InterPro" id="IPR005123">
    <property type="entry name" value="Oxoglu/Fe-dep_dioxygenase_dom"/>
</dbReference>
<keyword evidence="11" id="KW-1185">Reference proteome</keyword>
<dbReference type="PANTHER" id="PTHR10869:SF246">
    <property type="entry name" value="TRANSMEMBRANE PROLYL 4-HYDROXYLASE"/>
    <property type="match status" value="1"/>
</dbReference>
<sequence>MENLEEIEALARGGDAASQYRLAALLERSGQRDAAREWTQKAADAGHPGALYTIACELLAARPEEMRVDEAVALLTRARQSGGGAAMRLLAVLTALGLGVKQDWAGAVALLGEAVEAGHPAAMRELALLAESISGRRWAGAKLLAAAARKGDWIALAYAARRPGLMSESEAAMTRASLRKRGVDFISLDPLTEDRTARPDIEIEDLVSAAKASPAEPPKKDILHEAPLLYRIPALLSRDECDYVICASAPLLTPSLVVDPEKSAADHAQYRTSDGALIGLLDLDLMLIAIYRRLAAAAEVDWGNCELIGVLRYRAGQEYKPHRDYLPEDENDYSEVRRTGQRARTLLVALNDAYAGGATVFPELKIEHKGRTGDAFVFENTTASGVPYPETLHAGAPVIKGEKWLLSLWCRERRFWFWD</sequence>
<dbReference type="PROSITE" id="PS51471">
    <property type="entry name" value="FE2OG_OXY"/>
    <property type="match status" value="1"/>
</dbReference>
<dbReference type="Gene3D" id="1.25.40.10">
    <property type="entry name" value="Tetratricopeptide repeat domain"/>
    <property type="match status" value="1"/>
</dbReference>
<dbReference type="InterPro" id="IPR006620">
    <property type="entry name" value="Pro_4_hyd_alph"/>
</dbReference>
<keyword evidence="4" id="KW-0847">Vitamin C</keyword>
<keyword evidence="7" id="KW-0408">Iron</keyword>
<evidence type="ECO:0000256" key="7">
    <source>
        <dbReference type="ARBA" id="ARBA00023004"/>
    </source>
</evidence>
<evidence type="ECO:0000256" key="1">
    <source>
        <dbReference type="ARBA" id="ARBA00001961"/>
    </source>
</evidence>
<dbReference type="SMART" id="SM00702">
    <property type="entry name" value="P4Hc"/>
    <property type="match status" value="1"/>
</dbReference>